<evidence type="ECO:0000256" key="1">
    <source>
        <dbReference type="SAM" id="MobiDB-lite"/>
    </source>
</evidence>
<keyword evidence="2" id="KW-1133">Transmembrane helix</keyword>
<gene>
    <name evidence="4" type="ORF">J4H92_10770</name>
</gene>
<dbReference type="EMBL" id="JAGDYM010000011">
    <property type="protein sequence ID" value="MBO1902430.1"/>
    <property type="molecule type" value="Genomic_DNA"/>
</dbReference>
<dbReference type="AlphaFoldDB" id="A0A939MM65"/>
<organism evidence="4 5">
    <name type="scientific">Leucobacter weissii</name>
    <dbReference type="NCBI Taxonomy" id="1983706"/>
    <lineage>
        <taxon>Bacteria</taxon>
        <taxon>Bacillati</taxon>
        <taxon>Actinomycetota</taxon>
        <taxon>Actinomycetes</taxon>
        <taxon>Micrococcales</taxon>
        <taxon>Microbacteriaceae</taxon>
        <taxon>Leucobacter</taxon>
    </lineage>
</organism>
<proteinExistence type="predicted"/>
<dbReference type="Gene3D" id="2.60.40.2700">
    <property type="match status" value="5"/>
</dbReference>
<accession>A0A939MM65</accession>
<feature type="transmembrane region" description="Helical" evidence="2">
    <location>
        <begin position="1112"/>
        <end position="1132"/>
    </location>
</feature>
<keyword evidence="3" id="KW-0732">Signal</keyword>
<dbReference type="Proteomes" id="UP000664382">
    <property type="component" value="Unassembled WGS sequence"/>
</dbReference>
<protein>
    <recommendedName>
        <fullName evidence="6">Ig-like domain-containing protein</fullName>
    </recommendedName>
</protein>
<evidence type="ECO:0000256" key="3">
    <source>
        <dbReference type="SAM" id="SignalP"/>
    </source>
</evidence>
<evidence type="ECO:0000313" key="4">
    <source>
        <dbReference type="EMBL" id="MBO1902430.1"/>
    </source>
</evidence>
<keyword evidence="5" id="KW-1185">Reference proteome</keyword>
<feature type="chain" id="PRO_5039027951" description="Ig-like domain-containing protein" evidence="3">
    <location>
        <begin position="35"/>
        <end position="1140"/>
    </location>
</feature>
<keyword evidence="2" id="KW-0812">Transmembrane</keyword>
<comment type="caution">
    <text evidence="4">The sequence shown here is derived from an EMBL/GenBank/DDBJ whole genome shotgun (WGS) entry which is preliminary data.</text>
</comment>
<keyword evidence="2" id="KW-0472">Membrane</keyword>
<dbReference type="RefSeq" id="WP_208098185.1">
    <property type="nucleotide sequence ID" value="NZ_JAGDYM010000011.1"/>
</dbReference>
<feature type="region of interest" description="Disordered" evidence="1">
    <location>
        <begin position="1084"/>
        <end position="1106"/>
    </location>
</feature>
<evidence type="ECO:0000256" key="2">
    <source>
        <dbReference type="SAM" id="Phobius"/>
    </source>
</evidence>
<name>A0A939MM65_9MICO</name>
<feature type="signal peptide" evidence="3">
    <location>
        <begin position="1"/>
        <end position="34"/>
    </location>
</feature>
<evidence type="ECO:0008006" key="6">
    <source>
        <dbReference type="Google" id="ProtNLM"/>
    </source>
</evidence>
<sequence>MSGRTRAGRTITAVFATGLIGATFVLAPASAASAAEIPVTTVDELEDAFGSAAQGDTIVLAPGFPDEAPLPSALTLEEGRALTIDLGGNAVTLTGASADGAIRIASGANLTVTGAGSLNMENSTLETAAVSGSGALTVDAATVTATGSGGRGYDTPNATGGHGGAGIEGDVFLSGGARLTATGGGGGHTSHLFSTSGNGGPGIGGSATVGVGSVLVNTGGYGGPAYGTSGATAGSGAAAVAGTLTVGGGTVTLVGGARGVANATQVNGQPGPAANGSVSVTGGGQLTASSGSPVGSAFGPSSAVTVGTGSALTVAQSGWALGSDVTSTNAGVIRIDGALTGGGTLVNHGILVPRDEVTAAVTVNNYRLTFAGTGASPVADQRVYAPTLASVERLWPVPDAPDAHTLFLGWTTDGVEGPVEDGTPLSSISENGAAALEAEWTGVTIAGEATVGTTLTAELSGGLGDETFQWTVDGDAVAGATGTTFTPGLEHIGTTIGVTVGAGDLVGYASVPPSIGATTGPVQGAYSYGPVIIEGDPRVDRTLTADITGAFDPPNSVLEFQWSTAEADGSGGWTTTPIDGATEDTFTPGAALLGERLIVEVTPTLPFYPLTPISSDPTEPIGAADFASLPEVTVEGDAIAGATLTASLSGSFAPEAAIAYQWFLDGAPVDDADQATWELPTSAVGAEVFLEVTGTRAGYTDSPVRSNALGPIQGEYSYGPVVIEGNARVDSILTANITGAFDPPNSVLEFQWLTAEADGSGGWTTTAIAGATEDTFTPDAALLGERLIVQVTPTLPLYPLTPLSSEPTEEIGAAAFSSLPQVTVEGDAIAGTTLTSTLSGGFAPEAAVAHQWFLDGAPVSGADQPSWRLPADAIGHEVFLEVTGTRAGYDGGTVRSDVLGTVQGEFQASEVVVTGTPRAGETLTADASGSFDPEPDEFAYQWTADGAPIDGATDADLKLGDDHVGAAVRVVVTGTKSDYLDAVAASEPLTIAAAESPILTVSSDDGFRPGGTIRIEGAEFPADGEFDLELHSRPVLLATATASAVGDFSTEAQIPSTTTPGAHRIVAVDSNGAVVAEAAIRVGEPLAEPDATPDTEDPGTADPLARAGASPWMGALAVSALAVLAGLTLLLAPRVRRTRR</sequence>
<reference evidence="4" key="1">
    <citation type="submission" date="2021-03" db="EMBL/GenBank/DDBJ databases">
        <title>Leucobacter chromiisoli sp. nov., isolated from chromium-containing soil of chemical plant.</title>
        <authorList>
            <person name="Xu Z."/>
        </authorList>
    </citation>
    <scope>NUCLEOTIDE SEQUENCE</scope>
    <source>
        <strain evidence="4">S27</strain>
    </source>
</reference>
<evidence type="ECO:0000313" key="5">
    <source>
        <dbReference type="Proteomes" id="UP000664382"/>
    </source>
</evidence>